<proteinExistence type="predicted"/>
<feature type="compositionally biased region" description="Polar residues" evidence="1">
    <location>
        <begin position="88"/>
        <end position="103"/>
    </location>
</feature>
<reference evidence="2" key="1">
    <citation type="submission" date="2014-09" db="EMBL/GenBank/DDBJ databases">
        <authorList>
            <person name="Magalhaes I.L.F."/>
            <person name="Oliveira U."/>
            <person name="Santos F.R."/>
            <person name="Vidigal T.H.D.A."/>
            <person name="Brescovit A.D."/>
            <person name="Santos A.J."/>
        </authorList>
    </citation>
    <scope>NUCLEOTIDE SEQUENCE</scope>
    <source>
        <tissue evidence="2">Shoot tissue taken approximately 20 cm above the soil surface</tissue>
    </source>
</reference>
<evidence type="ECO:0000256" key="1">
    <source>
        <dbReference type="SAM" id="MobiDB-lite"/>
    </source>
</evidence>
<dbReference type="EMBL" id="GBRH01221320">
    <property type="protein sequence ID" value="JAD76575.1"/>
    <property type="molecule type" value="Transcribed_RNA"/>
</dbReference>
<feature type="region of interest" description="Disordered" evidence="1">
    <location>
        <begin position="1"/>
        <end position="123"/>
    </location>
</feature>
<sequence length="171" mass="18243">MSLPAPSLINPLSGTRVRRPHTCPRDSSTPNGHRRPCHMAPVNSTGRILSDPGNGGGSDDGLHNCPNMEGKGNGERQGEAGMMWEAVASSTSVPSLTRPQSTTDQERRGCVTTPRTGSPWLSHPLSFIQPCAASSLDQHHNKARPPTPCAALERTEESLAWAPSTPWPPAQ</sequence>
<dbReference type="AlphaFoldDB" id="A0A0A9CT66"/>
<reference evidence="2" key="2">
    <citation type="journal article" date="2015" name="Data Brief">
        <title>Shoot transcriptome of the giant reed, Arundo donax.</title>
        <authorList>
            <person name="Barrero R.A."/>
            <person name="Guerrero F.D."/>
            <person name="Moolhuijzen P."/>
            <person name="Goolsby J.A."/>
            <person name="Tidwell J."/>
            <person name="Bellgard S.E."/>
            <person name="Bellgard M.I."/>
        </authorList>
    </citation>
    <scope>NUCLEOTIDE SEQUENCE</scope>
    <source>
        <tissue evidence="2">Shoot tissue taken approximately 20 cm above the soil surface</tissue>
    </source>
</reference>
<accession>A0A0A9CT66</accession>
<feature type="region of interest" description="Disordered" evidence="1">
    <location>
        <begin position="136"/>
        <end position="171"/>
    </location>
</feature>
<evidence type="ECO:0000313" key="2">
    <source>
        <dbReference type="EMBL" id="JAD76575.1"/>
    </source>
</evidence>
<organism evidence="2">
    <name type="scientific">Arundo donax</name>
    <name type="common">Giant reed</name>
    <name type="synonym">Donax arundinaceus</name>
    <dbReference type="NCBI Taxonomy" id="35708"/>
    <lineage>
        <taxon>Eukaryota</taxon>
        <taxon>Viridiplantae</taxon>
        <taxon>Streptophyta</taxon>
        <taxon>Embryophyta</taxon>
        <taxon>Tracheophyta</taxon>
        <taxon>Spermatophyta</taxon>
        <taxon>Magnoliopsida</taxon>
        <taxon>Liliopsida</taxon>
        <taxon>Poales</taxon>
        <taxon>Poaceae</taxon>
        <taxon>PACMAD clade</taxon>
        <taxon>Arundinoideae</taxon>
        <taxon>Arundineae</taxon>
        <taxon>Arundo</taxon>
    </lineage>
</organism>
<protein>
    <submittedName>
        <fullName evidence="2">Uncharacterized protein</fullName>
    </submittedName>
</protein>
<name>A0A0A9CT66_ARUDO</name>